<gene>
    <name evidence="1" type="ORF">FA869_15870</name>
</gene>
<name>A0A4U0YGY7_9GAMM</name>
<organism evidence="1 2">
    <name type="scientific">Halopseudomonas bauzanensis</name>
    <dbReference type="NCBI Taxonomy" id="653930"/>
    <lineage>
        <taxon>Bacteria</taxon>
        <taxon>Pseudomonadati</taxon>
        <taxon>Pseudomonadota</taxon>
        <taxon>Gammaproteobacteria</taxon>
        <taxon>Pseudomonadales</taxon>
        <taxon>Pseudomonadaceae</taxon>
        <taxon>Halopseudomonas</taxon>
    </lineage>
</organism>
<dbReference type="EMBL" id="SWAV01000007">
    <property type="protein sequence ID" value="TKA89679.1"/>
    <property type="molecule type" value="Genomic_DNA"/>
</dbReference>
<evidence type="ECO:0000313" key="2">
    <source>
        <dbReference type="Proteomes" id="UP000305198"/>
    </source>
</evidence>
<reference evidence="1 2" key="1">
    <citation type="submission" date="2019-04" db="EMBL/GenBank/DDBJ databases">
        <title>Crypto-aerobic microbial life in anoxic (sulfidic) marine sediments.</title>
        <authorList>
            <person name="Bhattacharya S."/>
            <person name="Roy C."/>
            <person name="Mondal N."/>
            <person name="Sarkar J."/>
            <person name="Mandal S."/>
            <person name="Rameez M.J."/>
            <person name="Ghosh W."/>
        </authorList>
    </citation>
    <scope>NUCLEOTIDE SEQUENCE [LARGE SCALE GENOMIC DNA]</scope>
    <source>
        <strain evidence="1 2">SBBB</strain>
    </source>
</reference>
<comment type="caution">
    <text evidence="1">The sequence shown here is derived from an EMBL/GenBank/DDBJ whole genome shotgun (WGS) entry which is preliminary data.</text>
</comment>
<proteinExistence type="predicted"/>
<evidence type="ECO:0000313" key="1">
    <source>
        <dbReference type="EMBL" id="TKA89679.1"/>
    </source>
</evidence>
<dbReference type="RefSeq" id="WP_136870051.1">
    <property type="nucleotide sequence ID" value="NZ_SWAV01000007.1"/>
</dbReference>
<accession>A0A4U0YGY7</accession>
<sequence length="81" mass="9255">MNHPKWPCMASSHSRVVIYRLLESSTLEGIHFCDQLLHTLQNALRARLKNALSTKPQNHVASFRTGLKLGLCSNKNNWRTI</sequence>
<dbReference type="AlphaFoldDB" id="A0A4U0YGY7"/>
<protein>
    <submittedName>
        <fullName evidence="1">Uncharacterized protein</fullName>
    </submittedName>
</protein>
<dbReference type="Proteomes" id="UP000305198">
    <property type="component" value="Unassembled WGS sequence"/>
</dbReference>